<keyword evidence="3" id="KW-1185">Reference proteome</keyword>
<organism evidence="2 3">
    <name type="scientific">Adineta ricciae</name>
    <name type="common">Rotifer</name>
    <dbReference type="NCBI Taxonomy" id="249248"/>
    <lineage>
        <taxon>Eukaryota</taxon>
        <taxon>Metazoa</taxon>
        <taxon>Spiralia</taxon>
        <taxon>Gnathifera</taxon>
        <taxon>Rotifera</taxon>
        <taxon>Eurotatoria</taxon>
        <taxon>Bdelloidea</taxon>
        <taxon>Adinetida</taxon>
        <taxon>Adinetidae</taxon>
        <taxon>Adineta</taxon>
    </lineage>
</organism>
<sequence>MPIAQKIRGLWQETKHFCRTFNLFPSIPPAANDYDLQNQRISTRVYLTLLTIVLIILLIYNSIETITETITVKTPSLNEYLHLYSKYPQSLTCPCTDISIEYEKFVEVQYSFHQVCTSDFVSEQWINYLSSFPANVTLTVDDFRWTSSHSFQTLRAFCDLIAKALSDGLDRFYASEFLSEFVIPFQLFQSQIQALSDQFALKTQKTFVSSLSLVRNTI</sequence>
<feature type="non-terminal residue" evidence="2">
    <location>
        <position position="218"/>
    </location>
</feature>
<keyword evidence="1" id="KW-0472">Membrane</keyword>
<keyword evidence="1" id="KW-1133">Transmembrane helix</keyword>
<protein>
    <submittedName>
        <fullName evidence="2">Uncharacterized protein</fullName>
    </submittedName>
</protein>
<comment type="caution">
    <text evidence="2">The sequence shown here is derived from an EMBL/GenBank/DDBJ whole genome shotgun (WGS) entry which is preliminary data.</text>
</comment>
<name>A0A814EJL3_ADIRI</name>
<evidence type="ECO:0000313" key="2">
    <source>
        <dbReference type="EMBL" id="CAF0968200.1"/>
    </source>
</evidence>
<gene>
    <name evidence="2" type="ORF">XAT740_LOCUS11523</name>
</gene>
<accession>A0A814EJL3</accession>
<reference evidence="2" key="1">
    <citation type="submission" date="2021-02" db="EMBL/GenBank/DDBJ databases">
        <authorList>
            <person name="Nowell W R."/>
        </authorList>
    </citation>
    <scope>NUCLEOTIDE SEQUENCE</scope>
</reference>
<dbReference type="AlphaFoldDB" id="A0A814EJL3"/>
<feature type="transmembrane region" description="Helical" evidence="1">
    <location>
        <begin position="45"/>
        <end position="63"/>
    </location>
</feature>
<dbReference type="EMBL" id="CAJNOR010000634">
    <property type="protein sequence ID" value="CAF0968200.1"/>
    <property type="molecule type" value="Genomic_DNA"/>
</dbReference>
<evidence type="ECO:0000313" key="3">
    <source>
        <dbReference type="Proteomes" id="UP000663828"/>
    </source>
</evidence>
<dbReference type="Proteomes" id="UP000663828">
    <property type="component" value="Unassembled WGS sequence"/>
</dbReference>
<proteinExistence type="predicted"/>
<keyword evidence="1" id="KW-0812">Transmembrane</keyword>
<evidence type="ECO:0000256" key="1">
    <source>
        <dbReference type="SAM" id="Phobius"/>
    </source>
</evidence>